<dbReference type="AlphaFoldDB" id="A0AA86GQH7"/>
<organism evidence="1 2">
    <name type="scientific">Sphingopyxis granuli</name>
    <dbReference type="NCBI Taxonomy" id="267128"/>
    <lineage>
        <taxon>Bacteria</taxon>
        <taxon>Pseudomonadati</taxon>
        <taxon>Pseudomonadota</taxon>
        <taxon>Alphaproteobacteria</taxon>
        <taxon>Sphingomonadales</taxon>
        <taxon>Sphingomonadaceae</taxon>
        <taxon>Sphingopyxis</taxon>
    </lineage>
</organism>
<evidence type="ECO:0000313" key="1">
    <source>
        <dbReference type="EMBL" id="AMG75242.1"/>
    </source>
</evidence>
<dbReference type="InterPro" id="IPR044673">
    <property type="entry name" value="DCL-like"/>
</dbReference>
<dbReference type="Gene3D" id="3.10.450.40">
    <property type="match status" value="1"/>
</dbReference>
<dbReference type="EMBL" id="CP012199">
    <property type="protein sequence ID" value="AMG75242.1"/>
    <property type="molecule type" value="Genomic_DNA"/>
</dbReference>
<keyword evidence="2" id="KW-1185">Reference proteome</keyword>
<sequence>MPAKPIDLGPMHFVKRGDAVAYLNAMLHRYDLGDKVSANDAVVLRAALDRHPDAGMKIGCGITHFSVRTADFGTRCFWVNRPDGTTEKFSHTACVYGT</sequence>
<dbReference type="KEGG" id="sgi:SGRAN_2894"/>
<dbReference type="Proteomes" id="UP000058599">
    <property type="component" value="Chromosome"/>
</dbReference>
<dbReference type="Pfam" id="PF11523">
    <property type="entry name" value="DUF3223"/>
    <property type="match status" value="1"/>
</dbReference>
<protein>
    <recommendedName>
        <fullName evidence="3">DUF3223 domain-containing protein</fullName>
    </recommendedName>
</protein>
<proteinExistence type="predicted"/>
<gene>
    <name evidence="1" type="ORF">SGRAN_2894</name>
</gene>
<dbReference type="PANTHER" id="PTHR33415">
    <property type="entry name" value="PROTEIN EMBRYO DEFECTIVE 514"/>
    <property type="match status" value="1"/>
</dbReference>
<reference evidence="1 2" key="1">
    <citation type="journal article" date="2016" name="BMC Genomics">
        <title>Genomic analysis of the nitrate-respiring Sphingopyxis granuli (formerly Sphingomonas macrogoltabida) strain TFA.</title>
        <authorList>
            <person name="Garcia-Romero I."/>
            <person name="Perez-Pulido A.J."/>
            <person name="Gonzalez-Flores Y.E."/>
            <person name="Reyes-Ramirez F."/>
            <person name="Santero E."/>
            <person name="Floriano B."/>
        </authorList>
    </citation>
    <scope>NUCLEOTIDE SEQUENCE [LARGE SCALE GENOMIC DNA]</scope>
    <source>
        <strain evidence="1 2">TFA</strain>
    </source>
</reference>
<dbReference type="PANTHER" id="PTHR33415:SF12">
    <property type="entry name" value="PROTEIN EMBRYO DEFECTIVE 514"/>
    <property type="match status" value="1"/>
</dbReference>
<name>A0AA86GQH7_9SPHN</name>
<evidence type="ECO:0000313" key="2">
    <source>
        <dbReference type="Proteomes" id="UP000058599"/>
    </source>
</evidence>
<evidence type="ECO:0008006" key="3">
    <source>
        <dbReference type="Google" id="ProtNLM"/>
    </source>
</evidence>
<accession>A0AA86GQH7</accession>